<dbReference type="GO" id="GO:0016740">
    <property type="term" value="F:transferase activity"/>
    <property type="evidence" value="ECO:0007669"/>
    <property type="project" value="UniProtKB-KW"/>
</dbReference>
<evidence type="ECO:0000256" key="1">
    <source>
        <dbReference type="SAM" id="Phobius"/>
    </source>
</evidence>
<dbReference type="OrthoDB" id="9810303at2"/>
<keyword evidence="3" id="KW-0808">Transferase</keyword>
<evidence type="ECO:0000313" key="3">
    <source>
        <dbReference type="EMBL" id="RZU30380.1"/>
    </source>
</evidence>
<dbReference type="AlphaFoldDB" id="A0A4Q7Y0V8"/>
<dbReference type="Gene3D" id="3.90.550.10">
    <property type="entry name" value="Spore Coat Polysaccharide Biosynthesis Protein SpsA, Chain A"/>
    <property type="match status" value="1"/>
</dbReference>
<proteinExistence type="predicted"/>
<evidence type="ECO:0000313" key="4">
    <source>
        <dbReference type="Proteomes" id="UP000292958"/>
    </source>
</evidence>
<keyword evidence="1" id="KW-0812">Transmembrane</keyword>
<dbReference type="EMBL" id="SHKW01000005">
    <property type="protein sequence ID" value="RZU30380.1"/>
    <property type="molecule type" value="Genomic_DNA"/>
</dbReference>
<name>A0A4Q7Y0V8_9BACT</name>
<dbReference type="RefSeq" id="WP_130424730.1">
    <property type="nucleotide sequence ID" value="NZ_SHKW01000005.1"/>
</dbReference>
<dbReference type="PANTHER" id="PTHR48090">
    <property type="entry name" value="UNDECAPRENYL-PHOSPHATE 4-DEOXY-4-FORMAMIDO-L-ARABINOSE TRANSFERASE-RELATED"/>
    <property type="match status" value="1"/>
</dbReference>
<dbReference type="InterPro" id="IPR029044">
    <property type="entry name" value="Nucleotide-diphossugar_trans"/>
</dbReference>
<sequence length="263" mass="29340">MKLLIAIPALNEEASIEDIIQRCLDARDEIIGNSHITEVDITVVSDGSTDRTSELAHRHTDKIQLIVFKENRGYGAAIQHAWQDSDADLLAFLDADGTCDPRFFANLARALRDEHADVVLGCRLNAETKMPLLRQTGNLLFAGLLTLLSGRRIRDTASGMRIVRREAYNRLRPLPNGLHFTPAMSARALLDREARAKLVEIDMPYHERVGDSKLKAGRDGLRFLGVITKTALRYRPVRLATLLLTTGVLTLGVSLYFLRGFPK</sequence>
<dbReference type="SUPFAM" id="SSF53448">
    <property type="entry name" value="Nucleotide-diphospho-sugar transferases"/>
    <property type="match status" value="1"/>
</dbReference>
<gene>
    <name evidence="3" type="ORF">BDD14_6138</name>
</gene>
<comment type="caution">
    <text evidence="3">The sequence shown here is derived from an EMBL/GenBank/DDBJ whole genome shotgun (WGS) entry which is preliminary data.</text>
</comment>
<evidence type="ECO:0000259" key="2">
    <source>
        <dbReference type="Pfam" id="PF00535"/>
    </source>
</evidence>
<reference evidence="3 4" key="1">
    <citation type="submission" date="2019-02" db="EMBL/GenBank/DDBJ databases">
        <title>Genomic Encyclopedia of Archaeal and Bacterial Type Strains, Phase II (KMG-II): from individual species to whole genera.</title>
        <authorList>
            <person name="Goeker M."/>
        </authorList>
    </citation>
    <scope>NUCLEOTIDE SEQUENCE [LARGE SCALE GENOMIC DNA]</scope>
    <source>
        <strain evidence="3 4">DSM 18101</strain>
    </source>
</reference>
<dbReference type="InterPro" id="IPR050256">
    <property type="entry name" value="Glycosyltransferase_2"/>
</dbReference>
<keyword evidence="4" id="KW-1185">Reference proteome</keyword>
<keyword evidence="1" id="KW-1133">Transmembrane helix</keyword>
<accession>A0A4Q7Y0V8</accession>
<feature type="transmembrane region" description="Helical" evidence="1">
    <location>
        <begin position="239"/>
        <end position="258"/>
    </location>
</feature>
<feature type="domain" description="Glycosyltransferase 2-like" evidence="2">
    <location>
        <begin position="5"/>
        <end position="171"/>
    </location>
</feature>
<dbReference type="Pfam" id="PF00535">
    <property type="entry name" value="Glycos_transf_2"/>
    <property type="match status" value="1"/>
</dbReference>
<keyword evidence="1" id="KW-0472">Membrane</keyword>
<dbReference type="InterPro" id="IPR001173">
    <property type="entry name" value="Glyco_trans_2-like"/>
</dbReference>
<dbReference type="Proteomes" id="UP000292958">
    <property type="component" value="Unassembled WGS sequence"/>
</dbReference>
<dbReference type="CDD" id="cd04179">
    <property type="entry name" value="DPM_DPG-synthase_like"/>
    <property type="match status" value="1"/>
</dbReference>
<organism evidence="3 4">
    <name type="scientific">Edaphobacter modestus</name>
    <dbReference type="NCBI Taxonomy" id="388466"/>
    <lineage>
        <taxon>Bacteria</taxon>
        <taxon>Pseudomonadati</taxon>
        <taxon>Acidobacteriota</taxon>
        <taxon>Terriglobia</taxon>
        <taxon>Terriglobales</taxon>
        <taxon>Acidobacteriaceae</taxon>
        <taxon>Edaphobacter</taxon>
    </lineage>
</organism>
<protein>
    <submittedName>
        <fullName evidence="3">Glycosyl transferase family 2</fullName>
    </submittedName>
</protein>
<dbReference type="PANTHER" id="PTHR48090:SF7">
    <property type="entry name" value="RFBJ PROTEIN"/>
    <property type="match status" value="1"/>
</dbReference>